<name>A0A7K3NJ46_9BACT</name>
<dbReference type="Proteomes" id="UP000469724">
    <property type="component" value="Unassembled WGS sequence"/>
</dbReference>
<keyword evidence="2" id="KW-1185">Reference proteome</keyword>
<accession>A0A7K3NJ46</accession>
<dbReference type="AlphaFoldDB" id="A0A7K3NJ46"/>
<organism evidence="1 2">
    <name type="scientific">Desulfolutivibrio sulfodismutans</name>
    <dbReference type="NCBI Taxonomy" id="63561"/>
    <lineage>
        <taxon>Bacteria</taxon>
        <taxon>Pseudomonadati</taxon>
        <taxon>Thermodesulfobacteriota</taxon>
        <taxon>Desulfovibrionia</taxon>
        <taxon>Desulfovibrionales</taxon>
        <taxon>Desulfovibrionaceae</taxon>
        <taxon>Desulfolutivibrio</taxon>
    </lineage>
</organism>
<evidence type="ECO:0000313" key="2">
    <source>
        <dbReference type="Proteomes" id="UP000469724"/>
    </source>
</evidence>
<protein>
    <submittedName>
        <fullName evidence="1">Uncharacterized protein</fullName>
    </submittedName>
</protein>
<dbReference type="SUPFAM" id="SSF82771">
    <property type="entry name" value="GIY-YIG endonuclease"/>
    <property type="match status" value="1"/>
</dbReference>
<dbReference type="InterPro" id="IPR035901">
    <property type="entry name" value="GIY-YIG_endonuc_sf"/>
</dbReference>
<reference evidence="1 2" key="1">
    <citation type="submission" date="2020-02" db="EMBL/GenBank/DDBJ databases">
        <title>Comparative genomics of sulfur disproportionating microorganisms.</title>
        <authorList>
            <person name="Ward L.M."/>
            <person name="Bertran E."/>
            <person name="Johnston D.T."/>
        </authorList>
    </citation>
    <scope>NUCLEOTIDE SEQUENCE [LARGE SCALE GENOMIC DNA]</scope>
    <source>
        <strain evidence="1 2">DSM 3696</strain>
    </source>
</reference>
<comment type="caution">
    <text evidence="1">The sequence shown here is derived from an EMBL/GenBank/DDBJ whole genome shotgun (WGS) entry which is preliminary data.</text>
</comment>
<evidence type="ECO:0000313" key="1">
    <source>
        <dbReference type="EMBL" id="NDY55833.1"/>
    </source>
</evidence>
<dbReference type="RefSeq" id="WP_163300888.1">
    <property type="nucleotide sequence ID" value="NZ_JAAGRQ010000010.1"/>
</dbReference>
<sequence length="200" mass="22858">MDAYIWIINSKHVCYVGQTKKFWNRFVTHFSNTISGLYTCYYPEKGSNFIDFLHQNYAGKDYFDLATNNVNIYLPTANYPAIFPSAIKNTFFDFSSIERRVNFLKSLQFAFASITNGDTIEKIHYKEVESAIICGLKEQYDPTNKLRLSKGLASSGLDRGGYIGRISKYPASSFDIIHINDPANPSIIPPEVFKIVRYVL</sequence>
<gene>
    <name evidence="1" type="ORF">G3N56_03640</name>
</gene>
<dbReference type="EMBL" id="JAAGRQ010000010">
    <property type="protein sequence ID" value="NDY55833.1"/>
    <property type="molecule type" value="Genomic_DNA"/>
</dbReference>
<proteinExistence type="predicted"/>